<evidence type="ECO:0000256" key="3">
    <source>
        <dbReference type="ARBA" id="ARBA00022808"/>
    </source>
</evidence>
<feature type="binding site" evidence="5">
    <location>
        <position position="241"/>
    </location>
    <ligand>
        <name>Mn(2+)</name>
        <dbReference type="ChEBI" id="CHEBI:29035"/>
        <label>2</label>
    </ligand>
</feature>
<reference evidence="10 11" key="1">
    <citation type="submission" date="2019-07" db="EMBL/GenBank/DDBJ databases">
        <title>Complete genome sequence of Comamonas sp. NLF 7-7 isolated from livestock.</title>
        <authorList>
            <person name="Kim D.H."/>
            <person name="Kim J.G."/>
        </authorList>
    </citation>
    <scope>NUCLEOTIDE SEQUENCE [LARGE SCALE GENOMIC DNA]</scope>
    <source>
        <strain evidence="10 11">NLF 7-7</strain>
    </source>
</reference>
<dbReference type="RefSeq" id="WP_146912351.1">
    <property type="nucleotide sequence ID" value="NZ_CP042344.1"/>
</dbReference>
<comment type="cofactor">
    <cofactor evidence="5 7">
        <name>Mn(2+)</name>
        <dbReference type="ChEBI" id="CHEBI:29035"/>
    </cofactor>
    <text evidence="5 7">Binds 2 manganese ions per subunit.</text>
</comment>
<keyword evidence="11" id="KW-1185">Reference proteome</keyword>
<dbReference type="GO" id="GO:0050415">
    <property type="term" value="F:formimidoylglutamase activity"/>
    <property type="evidence" value="ECO:0007669"/>
    <property type="project" value="UniProtKB-UniRule"/>
</dbReference>
<keyword evidence="1 5" id="KW-0479">Metal-binding</keyword>
<dbReference type="PIRSF" id="PIRSF036979">
    <property type="entry name" value="Arginase"/>
    <property type="match status" value="1"/>
</dbReference>
<sequence>MTPQNPWQGRDDSGESGDTRRLHQIVRRDEDYGPDDAVLAGFASDAGVARNQGRAGAREAPLVARRALANLPAHALHAFWDAGDVLCEGDALEAAQSAQAQRVEQILGCGARLVVLGGGHETAWADYQGLREHLYGSQGPGGRLLVLNLDAHFDLRTSRPGNSGTPFDQILQNARERSLPVRYACLGISLLSNTPALYQRANELDVYWREDTEMQESQLDARLADIDRLLAEAEHVYLTIDTDVLPASVAPGVSAPAPYGVPLSVVEACLQRVKASGKLRLADIAEFNPQYDIDGHTARAVARLAWQLLQP</sequence>
<evidence type="ECO:0000256" key="2">
    <source>
        <dbReference type="ARBA" id="ARBA00022801"/>
    </source>
</evidence>
<dbReference type="InterPro" id="IPR023696">
    <property type="entry name" value="Ureohydrolase_dom_sf"/>
</dbReference>
<feature type="binding site" evidence="5 7">
    <location>
        <position position="241"/>
    </location>
    <ligand>
        <name>Mn(2+)</name>
        <dbReference type="ChEBI" id="CHEBI:29035"/>
        <label>1</label>
    </ligand>
</feature>
<proteinExistence type="inferred from homology"/>
<feature type="binding site" evidence="5">
    <location>
        <position position="243"/>
    </location>
    <ligand>
        <name>Mn(2+)</name>
        <dbReference type="ChEBI" id="CHEBI:29035"/>
        <label>2</label>
    </ligand>
</feature>
<dbReference type="Proteomes" id="UP000321199">
    <property type="component" value="Chromosome"/>
</dbReference>
<dbReference type="OrthoDB" id="9789727at2"/>
<evidence type="ECO:0000256" key="4">
    <source>
        <dbReference type="ARBA" id="ARBA00023211"/>
    </source>
</evidence>
<dbReference type="KEGG" id="cof:FOZ74_06810"/>
<dbReference type="EMBL" id="CP042344">
    <property type="protein sequence ID" value="QEA12757.1"/>
    <property type="molecule type" value="Genomic_DNA"/>
</dbReference>
<dbReference type="AlphaFoldDB" id="A0A5B8RY23"/>
<evidence type="ECO:0000256" key="5">
    <source>
        <dbReference type="HAMAP-Rule" id="MF_00737"/>
    </source>
</evidence>
<dbReference type="InterPro" id="IPR005923">
    <property type="entry name" value="HutG"/>
</dbReference>
<evidence type="ECO:0000313" key="11">
    <source>
        <dbReference type="Proteomes" id="UP000321199"/>
    </source>
</evidence>
<feature type="binding site" evidence="5">
    <location>
        <position position="152"/>
    </location>
    <ligand>
        <name>Mn(2+)</name>
        <dbReference type="ChEBI" id="CHEBI:29035"/>
        <label>2</label>
    </ligand>
</feature>
<gene>
    <name evidence="5 10" type="primary">hutG</name>
    <name evidence="10" type="ORF">FOZ74_06810</name>
</gene>
<dbReference type="CDD" id="cd09988">
    <property type="entry name" value="Formimidoylglutamase"/>
    <property type="match status" value="1"/>
</dbReference>
<feature type="binding site" evidence="5">
    <location>
        <position position="150"/>
    </location>
    <ligand>
        <name>Mn(2+)</name>
        <dbReference type="ChEBI" id="CHEBI:29035"/>
        <label>2</label>
    </ligand>
</feature>
<dbReference type="SUPFAM" id="SSF52768">
    <property type="entry name" value="Arginase/deacetylase"/>
    <property type="match status" value="1"/>
</dbReference>
<feature type="binding site" evidence="7">
    <location>
        <position position="152"/>
    </location>
    <ligand>
        <name>Mn(2+)</name>
        <dbReference type="ChEBI" id="CHEBI:29035"/>
        <label>1</label>
    </ligand>
</feature>
<accession>A0A5B8RY23</accession>
<keyword evidence="2 5" id="KW-0378">Hydrolase</keyword>
<dbReference type="PANTHER" id="PTHR11358">
    <property type="entry name" value="ARGINASE/AGMATINASE"/>
    <property type="match status" value="1"/>
</dbReference>
<dbReference type="PANTHER" id="PTHR11358:SF35">
    <property type="entry name" value="FORMIMIDOYLGLUTAMASE"/>
    <property type="match status" value="1"/>
</dbReference>
<evidence type="ECO:0000256" key="9">
    <source>
        <dbReference type="SAM" id="MobiDB-lite"/>
    </source>
</evidence>
<evidence type="ECO:0000256" key="6">
    <source>
        <dbReference type="NCBIfam" id="TIGR01227"/>
    </source>
</evidence>
<dbReference type="GO" id="GO:0019557">
    <property type="term" value="P:L-histidine catabolic process to glutamate and formate"/>
    <property type="evidence" value="ECO:0007669"/>
    <property type="project" value="UniProtKB-UniPathway"/>
</dbReference>
<keyword evidence="3 5" id="KW-0369">Histidine metabolism</keyword>
<comment type="function">
    <text evidence="5">Catalyzes the conversion of N-formimidoyl-L-glutamate to L-glutamate and formamide.</text>
</comment>
<dbReference type="Gene3D" id="3.40.800.10">
    <property type="entry name" value="Ureohydrolase domain"/>
    <property type="match status" value="1"/>
</dbReference>
<evidence type="ECO:0000256" key="1">
    <source>
        <dbReference type="ARBA" id="ARBA00022723"/>
    </source>
</evidence>
<evidence type="ECO:0000256" key="7">
    <source>
        <dbReference type="PIRSR" id="PIRSR036979-1"/>
    </source>
</evidence>
<dbReference type="GO" id="GO:0030145">
    <property type="term" value="F:manganese ion binding"/>
    <property type="evidence" value="ECO:0007669"/>
    <property type="project" value="UniProtKB-UniRule"/>
</dbReference>
<dbReference type="GO" id="GO:0019556">
    <property type="term" value="P:L-histidine catabolic process to glutamate and formamide"/>
    <property type="evidence" value="ECO:0007669"/>
    <property type="project" value="UniProtKB-UniRule"/>
</dbReference>
<evidence type="ECO:0000256" key="8">
    <source>
        <dbReference type="PROSITE-ProRule" id="PRU00742"/>
    </source>
</evidence>
<dbReference type="UniPathway" id="UPA00379">
    <property type="reaction ID" value="UER00552"/>
</dbReference>
<comment type="catalytic activity">
    <reaction evidence="5">
        <text>N-formimidoyl-L-glutamate + H2O = formamide + L-glutamate</text>
        <dbReference type="Rhea" id="RHEA:22492"/>
        <dbReference type="ChEBI" id="CHEBI:15377"/>
        <dbReference type="ChEBI" id="CHEBI:16397"/>
        <dbReference type="ChEBI" id="CHEBI:29985"/>
        <dbReference type="ChEBI" id="CHEBI:58928"/>
        <dbReference type="EC" id="3.5.3.8"/>
    </reaction>
</comment>
<comment type="pathway">
    <text evidence="5">Amino-acid degradation; L-histidine degradation into L-glutamate; L-glutamate from N-formimidoyl-L-glutamate (hydrolase route): step 1/1.</text>
</comment>
<name>A0A5B8RY23_9BURK</name>
<feature type="binding site" evidence="5 7">
    <location>
        <position position="120"/>
    </location>
    <ligand>
        <name>Mn(2+)</name>
        <dbReference type="ChEBI" id="CHEBI:29035"/>
        <label>1</label>
    </ligand>
</feature>
<evidence type="ECO:0000313" key="10">
    <source>
        <dbReference type="EMBL" id="QEA12757.1"/>
    </source>
</evidence>
<feature type="region of interest" description="Disordered" evidence="9">
    <location>
        <begin position="1"/>
        <end position="21"/>
    </location>
</feature>
<dbReference type="GO" id="GO:0008783">
    <property type="term" value="F:agmatinase activity"/>
    <property type="evidence" value="ECO:0007669"/>
    <property type="project" value="TreeGrafter"/>
</dbReference>
<dbReference type="Pfam" id="PF00491">
    <property type="entry name" value="Arginase"/>
    <property type="match status" value="1"/>
</dbReference>
<comment type="similarity">
    <text evidence="5 8">Belongs to the arginase family.</text>
</comment>
<feature type="binding site" evidence="5 7">
    <location>
        <position position="150"/>
    </location>
    <ligand>
        <name>Mn(2+)</name>
        <dbReference type="ChEBI" id="CHEBI:29035"/>
        <label>1</label>
    </ligand>
</feature>
<dbReference type="PROSITE" id="PS51409">
    <property type="entry name" value="ARGINASE_2"/>
    <property type="match status" value="1"/>
</dbReference>
<dbReference type="InterPro" id="IPR006035">
    <property type="entry name" value="Ureohydrolase"/>
</dbReference>
<feature type="binding site" evidence="7">
    <location>
        <position position="243"/>
    </location>
    <ligand>
        <name>Mn(2+)</name>
        <dbReference type="ChEBI" id="CHEBI:29035"/>
        <label>1</label>
    </ligand>
</feature>
<protein>
    <recommendedName>
        <fullName evidence="5 6">Formimidoylglutamase</fullName>
        <ecNumber evidence="5 6">3.5.3.8</ecNumber>
    </recommendedName>
    <alternativeName>
        <fullName evidence="5">Formiminoglutamase</fullName>
    </alternativeName>
    <alternativeName>
        <fullName evidence="5">Formiminoglutamate hydrolase</fullName>
    </alternativeName>
</protein>
<feature type="compositionally biased region" description="Basic and acidic residues" evidence="9">
    <location>
        <begin position="9"/>
        <end position="21"/>
    </location>
</feature>
<feature type="binding site" evidence="5 7">
    <location>
        <position position="154"/>
    </location>
    <ligand>
        <name>Mn(2+)</name>
        <dbReference type="ChEBI" id="CHEBI:29035"/>
        <label>1</label>
    </ligand>
</feature>
<keyword evidence="4 5" id="KW-0464">Manganese</keyword>
<dbReference type="GO" id="GO:0033389">
    <property type="term" value="P:putrescine biosynthetic process from arginine, via agmatine"/>
    <property type="evidence" value="ECO:0007669"/>
    <property type="project" value="TreeGrafter"/>
</dbReference>
<dbReference type="EC" id="3.5.3.8" evidence="5 6"/>
<organism evidence="10 11">
    <name type="scientific">Comamonas flocculans</name>
    <dbReference type="NCBI Taxonomy" id="2597701"/>
    <lineage>
        <taxon>Bacteria</taxon>
        <taxon>Pseudomonadati</taxon>
        <taxon>Pseudomonadota</taxon>
        <taxon>Betaproteobacteria</taxon>
        <taxon>Burkholderiales</taxon>
        <taxon>Comamonadaceae</taxon>
        <taxon>Comamonas</taxon>
    </lineage>
</organism>
<dbReference type="HAMAP" id="MF_00737">
    <property type="entry name" value="Formimidoylglutam"/>
    <property type="match status" value="1"/>
</dbReference>
<dbReference type="NCBIfam" id="TIGR01227">
    <property type="entry name" value="hutG"/>
    <property type="match status" value="1"/>
</dbReference>